<protein>
    <recommendedName>
        <fullName evidence="3">Ribosomal protein 63, mitochondrial</fullName>
    </recommendedName>
</protein>
<evidence type="ECO:0008006" key="3">
    <source>
        <dbReference type="Google" id="ProtNLM"/>
    </source>
</evidence>
<dbReference type="AlphaFoldDB" id="A0AA38MCI9"/>
<dbReference type="PANTHER" id="PTHR14520:SF4">
    <property type="entry name" value="LARGE RIBOSOMAL SUBUNIT PROTEIN ML63"/>
    <property type="match status" value="1"/>
</dbReference>
<gene>
    <name evidence="1" type="ORF">Zmor_017240</name>
</gene>
<dbReference type="Pfam" id="PF14978">
    <property type="entry name" value="MRP-63"/>
    <property type="match status" value="1"/>
</dbReference>
<dbReference type="GO" id="GO:0003735">
    <property type="term" value="F:structural constituent of ribosome"/>
    <property type="evidence" value="ECO:0007669"/>
    <property type="project" value="TreeGrafter"/>
</dbReference>
<keyword evidence="2" id="KW-1185">Reference proteome</keyword>
<dbReference type="InterPro" id="IPR016576">
    <property type="entry name" value="Ribosomal_mL63"/>
</dbReference>
<organism evidence="1 2">
    <name type="scientific">Zophobas morio</name>
    <dbReference type="NCBI Taxonomy" id="2755281"/>
    <lineage>
        <taxon>Eukaryota</taxon>
        <taxon>Metazoa</taxon>
        <taxon>Ecdysozoa</taxon>
        <taxon>Arthropoda</taxon>
        <taxon>Hexapoda</taxon>
        <taxon>Insecta</taxon>
        <taxon>Pterygota</taxon>
        <taxon>Neoptera</taxon>
        <taxon>Endopterygota</taxon>
        <taxon>Coleoptera</taxon>
        <taxon>Polyphaga</taxon>
        <taxon>Cucujiformia</taxon>
        <taxon>Tenebrionidae</taxon>
        <taxon>Zophobas</taxon>
    </lineage>
</organism>
<dbReference type="GO" id="GO:0005761">
    <property type="term" value="C:mitochondrial ribosome"/>
    <property type="evidence" value="ECO:0007669"/>
    <property type="project" value="InterPro"/>
</dbReference>
<accession>A0AA38MCI9</accession>
<dbReference type="EMBL" id="JALNTZ010000005">
    <property type="protein sequence ID" value="KAJ3651187.1"/>
    <property type="molecule type" value="Genomic_DNA"/>
</dbReference>
<dbReference type="GO" id="GO:0032543">
    <property type="term" value="P:mitochondrial translation"/>
    <property type="evidence" value="ECO:0007669"/>
    <property type="project" value="TreeGrafter"/>
</dbReference>
<reference evidence="1" key="1">
    <citation type="journal article" date="2023" name="G3 (Bethesda)">
        <title>Whole genome assemblies of Zophobas morio and Tenebrio molitor.</title>
        <authorList>
            <person name="Kaur S."/>
            <person name="Stinson S.A."/>
            <person name="diCenzo G.C."/>
        </authorList>
    </citation>
    <scope>NUCLEOTIDE SEQUENCE</scope>
    <source>
        <strain evidence="1">QUZm001</strain>
    </source>
</reference>
<dbReference type="PANTHER" id="PTHR14520">
    <property type="entry name" value="MITOCHONDRIAL RIBOSOMAL PROTEIN 63"/>
    <property type="match status" value="1"/>
</dbReference>
<dbReference type="Proteomes" id="UP001168821">
    <property type="component" value="Unassembled WGS sequence"/>
</dbReference>
<evidence type="ECO:0000313" key="1">
    <source>
        <dbReference type="EMBL" id="KAJ3651187.1"/>
    </source>
</evidence>
<name>A0AA38MCI9_9CUCU</name>
<evidence type="ECO:0000313" key="2">
    <source>
        <dbReference type="Proteomes" id="UP001168821"/>
    </source>
</evidence>
<sequence>MRLFQALCRRSRMPNGDIWRGKNRLGIPVTIRDVQKLRNDLEIEEKNMFLLRHSYLTPEQSSGHGRALGKNEANYIKTIVAKKKDFKENITIEEVLGHLRHKEAWD</sequence>
<proteinExistence type="predicted"/>
<comment type="caution">
    <text evidence="1">The sequence shown here is derived from an EMBL/GenBank/DDBJ whole genome shotgun (WGS) entry which is preliminary data.</text>
</comment>